<dbReference type="GO" id="GO:0016740">
    <property type="term" value="F:transferase activity"/>
    <property type="evidence" value="ECO:0007669"/>
    <property type="project" value="UniProtKB-KW"/>
</dbReference>
<dbReference type="PANTHER" id="PTHR21310">
    <property type="entry name" value="AMINOGLYCOSIDE PHOSPHOTRANSFERASE-RELATED-RELATED"/>
    <property type="match status" value="1"/>
</dbReference>
<keyword evidence="3" id="KW-1185">Reference proteome</keyword>
<organism evidence="2 3">
    <name type="scientific">Brevibacterium linens</name>
    <dbReference type="NCBI Taxonomy" id="1703"/>
    <lineage>
        <taxon>Bacteria</taxon>
        <taxon>Bacillati</taxon>
        <taxon>Actinomycetota</taxon>
        <taxon>Actinomycetes</taxon>
        <taxon>Micrococcales</taxon>
        <taxon>Brevibacteriaceae</taxon>
        <taxon>Brevibacterium</taxon>
    </lineage>
</organism>
<accession>A0A0B9AYB4</accession>
<name>A0A0B9AYB4_BRELN</name>
<dbReference type="AlphaFoldDB" id="A0A0B9AYB4"/>
<evidence type="ECO:0000313" key="3">
    <source>
        <dbReference type="Proteomes" id="UP000031488"/>
    </source>
</evidence>
<sequence>MMRVPTTPERALRSASRLLGRELELLEIFTAGQHALTFLAADGDSEVVVRTFPPGDDAVARELAALERIAALGPQVPHLIAASADAEEPLIVTTRVAGSTPDPAADLVDVAQQMAAALTAIHELDGNGLPQAPLTPHTGDSAIARRAQQAFGQLDLSDRVLSHGDFWIGNALWVRDEITEASRLTGVVDWSGAKHAPRGFDLAWCRQDLVLLGSPAAADSFLAEYEARLGSPISDINDWDVQAAASAADRVETWLPNYHGIGLTDMTAKDLRHRLDEWNASL</sequence>
<dbReference type="Proteomes" id="UP000031488">
    <property type="component" value="Unassembled WGS sequence"/>
</dbReference>
<comment type="caution">
    <text evidence="2">The sequence shown here is derived from an EMBL/GenBank/DDBJ whole genome shotgun (WGS) entry which is preliminary data.</text>
</comment>
<dbReference type="PATRIC" id="fig|1703.6.peg.17"/>
<proteinExistence type="predicted"/>
<reference evidence="2 3" key="1">
    <citation type="submission" date="2014-11" db="EMBL/GenBank/DDBJ databases">
        <title>Draft Genome Sequence of Brevibacterium linens AE038-8.</title>
        <authorList>
            <person name="Maizel D."/>
            <person name="Utturkar S.M."/>
            <person name="Brown S.D."/>
            <person name="Ferrero M."/>
            <person name="Rosen B.P."/>
        </authorList>
    </citation>
    <scope>NUCLEOTIDE SEQUENCE [LARGE SCALE GENOMIC DNA]</scope>
    <source>
        <strain evidence="2 3">AE038-8</strain>
    </source>
</reference>
<evidence type="ECO:0000313" key="2">
    <source>
        <dbReference type="EMBL" id="KHS54319.1"/>
    </source>
</evidence>
<evidence type="ECO:0000259" key="1">
    <source>
        <dbReference type="Pfam" id="PF01636"/>
    </source>
</evidence>
<feature type="domain" description="Aminoglycoside phosphotransferase" evidence="1">
    <location>
        <begin position="28"/>
        <end position="149"/>
    </location>
</feature>
<dbReference type="PANTHER" id="PTHR21310:SF40">
    <property type="entry name" value="AMINOGLYCOSIDE PHOSPHOTRANSFERASE DOMAIN-CONTAINING PROTEIN-RELATED"/>
    <property type="match status" value="1"/>
</dbReference>
<gene>
    <name evidence="2" type="ORF">AE0388_0162</name>
</gene>
<keyword evidence="2" id="KW-0808">Transferase</keyword>
<dbReference type="InterPro" id="IPR002575">
    <property type="entry name" value="Aminoglycoside_PTrfase"/>
</dbReference>
<dbReference type="InterPro" id="IPR051678">
    <property type="entry name" value="AGP_Transferase"/>
</dbReference>
<dbReference type="InterPro" id="IPR011009">
    <property type="entry name" value="Kinase-like_dom_sf"/>
</dbReference>
<protein>
    <submittedName>
        <fullName evidence="2">Aminoglycoside phosphotransferase</fullName>
    </submittedName>
</protein>
<dbReference type="Gene3D" id="3.90.1200.10">
    <property type="match status" value="1"/>
</dbReference>
<dbReference type="Pfam" id="PF01636">
    <property type="entry name" value="APH"/>
    <property type="match status" value="1"/>
</dbReference>
<dbReference type="SUPFAM" id="SSF56112">
    <property type="entry name" value="Protein kinase-like (PK-like)"/>
    <property type="match status" value="1"/>
</dbReference>
<dbReference type="EMBL" id="JTJZ01000006">
    <property type="protein sequence ID" value="KHS54319.1"/>
    <property type="molecule type" value="Genomic_DNA"/>
</dbReference>